<dbReference type="PROSITE" id="PS51704">
    <property type="entry name" value="GP_PDE"/>
    <property type="match status" value="1"/>
</dbReference>
<evidence type="ECO:0000313" key="4">
    <source>
        <dbReference type="Proteomes" id="UP000176005"/>
    </source>
</evidence>
<dbReference type="CDD" id="cd08561">
    <property type="entry name" value="GDPD_cytoplasmic_ScUgpQ2_like"/>
    <property type="match status" value="1"/>
</dbReference>
<dbReference type="PANTHER" id="PTHR43805">
    <property type="entry name" value="GLYCEROPHOSPHORYL DIESTER PHOSPHODIESTERASE"/>
    <property type="match status" value="1"/>
</dbReference>
<evidence type="ECO:0000313" key="3">
    <source>
        <dbReference type="EMBL" id="OEV08829.1"/>
    </source>
</evidence>
<dbReference type="SUPFAM" id="SSF51695">
    <property type="entry name" value="PLC-like phosphodiesterases"/>
    <property type="match status" value="1"/>
</dbReference>
<accession>A0A1E7KY15</accession>
<dbReference type="PATRIC" id="fig|518642.10.peg.5732"/>
<name>A0A1E7KY15_9ACTN</name>
<dbReference type="InterPro" id="IPR017946">
    <property type="entry name" value="PLC-like_Pdiesterase_TIM-brl"/>
</dbReference>
<dbReference type="Proteomes" id="UP000176005">
    <property type="component" value="Unassembled WGS sequence"/>
</dbReference>
<gene>
    <name evidence="3" type="ORF">AN218_24840</name>
</gene>
<dbReference type="GO" id="GO:0008081">
    <property type="term" value="F:phosphoric diester hydrolase activity"/>
    <property type="evidence" value="ECO:0007669"/>
    <property type="project" value="InterPro"/>
</dbReference>
<dbReference type="EMBL" id="LJGW01000398">
    <property type="protein sequence ID" value="OEV08829.1"/>
    <property type="molecule type" value="Genomic_DNA"/>
</dbReference>
<dbReference type="Gene3D" id="3.20.20.190">
    <property type="entry name" value="Phosphatidylinositol (PI) phosphodiesterase"/>
    <property type="match status" value="1"/>
</dbReference>
<comment type="caution">
    <text evidence="3">The sequence shown here is derived from an EMBL/GenBank/DDBJ whole genome shotgun (WGS) entry which is preliminary data.</text>
</comment>
<dbReference type="Pfam" id="PF03009">
    <property type="entry name" value="GDPD"/>
    <property type="match status" value="1"/>
</dbReference>
<proteinExistence type="predicted"/>
<dbReference type="RefSeq" id="WP_070019170.1">
    <property type="nucleotide sequence ID" value="NZ_LJGW01000398.1"/>
</dbReference>
<evidence type="ECO:0000259" key="2">
    <source>
        <dbReference type="PROSITE" id="PS51704"/>
    </source>
</evidence>
<feature type="domain" description="GP-PDE" evidence="2">
    <location>
        <begin position="26"/>
        <end position="261"/>
    </location>
</feature>
<dbReference type="GO" id="GO:0006629">
    <property type="term" value="P:lipid metabolic process"/>
    <property type="evidence" value="ECO:0007669"/>
    <property type="project" value="InterPro"/>
</dbReference>
<dbReference type="AlphaFoldDB" id="A0A1E7KY15"/>
<sequence>MSSDPRPSPVPQRRTPRHPFLDHPVPLAFAHRGGAADGLENTHSAFARAVGLGYRYLETDVHATADGRLVAFHDATLDRVTDLSGPIAALPWSQVRRARVGGAEPLPLMRELLRAFPDVRWNIDVKAEAALVPLLDLLAEEDAWPRVCVGCFDEERVARAQALAGPRLATSLGTRGVLRLRLRSYGLVPARSVRASAVCVQVPEHRSGIRVVDRAFVRAAHARRMQVHVWTVNERNRMRELLDLGVDGIVTDQIETLRDVLTERGAWTHGPGPR</sequence>
<organism evidence="3 4">
    <name type="scientific">Streptomyces nanshensis</name>
    <dbReference type="NCBI Taxonomy" id="518642"/>
    <lineage>
        <taxon>Bacteria</taxon>
        <taxon>Bacillati</taxon>
        <taxon>Actinomycetota</taxon>
        <taxon>Actinomycetes</taxon>
        <taxon>Kitasatosporales</taxon>
        <taxon>Streptomycetaceae</taxon>
        <taxon>Streptomyces</taxon>
    </lineage>
</organism>
<reference evidence="3 4" key="1">
    <citation type="journal article" date="2016" name="Front. Microbiol.">
        <title>Comparative Genomics Analysis of Streptomyces Species Reveals Their Adaptation to the Marine Environment and Their Diversity at the Genomic Level.</title>
        <authorList>
            <person name="Tian X."/>
            <person name="Zhang Z."/>
            <person name="Yang T."/>
            <person name="Chen M."/>
            <person name="Li J."/>
            <person name="Chen F."/>
            <person name="Yang J."/>
            <person name="Li W."/>
            <person name="Zhang B."/>
            <person name="Zhang Z."/>
            <person name="Wu J."/>
            <person name="Zhang C."/>
            <person name="Long L."/>
            <person name="Xiao J."/>
        </authorList>
    </citation>
    <scope>NUCLEOTIDE SEQUENCE [LARGE SCALE GENOMIC DNA]</scope>
    <source>
        <strain evidence="3 4">SCSIO 10429</strain>
    </source>
</reference>
<feature type="compositionally biased region" description="Pro residues" evidence="1">
    <location>
        <begin position="1"/>
        <end position="10"/>
    </location>
</feature>
<protein>
    <submittedName>
        <fullName evidence="3">Glycerophosphodiester phosphodiesterase</fullName>
    </submittedName>
</protein>
<dbReference type="PANTHER" id="PTHR43805:SF1">
    <property type="entry name" value="GP-PDE DOMAIN-CONTAINING PROTEIN"/>
    <property type="match status" value="1"/>
</dbReference>
<keyword evidence="4" id="KW-1185">Reference proteome</keyword>
<dbReference type="InterPro" id="IPR030395">
    <property type="entry name" value="GP_PDE_dom"/>
</dbReference>
<evidence type="ECO:0000256" key="1">
    <source>
        <dbReference type="SAM" id="MobiDB-lite"/>
    </source>
</evidence>
<feature type="region of interest" description="Disordered" evidence="1">
    <location>
        <begin position="1"/>
        <end position="23"/>
    </location>
</feature>